<feature type="transmembrane region" description="Helical" evidence="14">
    <location>
        <begin position="454"/>
        <end position="474"/>
    </location>
</feature>
<evidence type="ECO:0000259" key="16">
    <source>
        <dbReference type="PROSITE" id="PS50927"/>
    </source>
</evidence>
<comment type="catalytic activity">
    <reaction evidence="12">
        <text>L-threonyl-[protein] + ATP = O-phospho-L-threonyl-[protein] + ADP + H(+)</text>
        <dbReference type="Rhea" id="RHEA:46608"/>
        <dbReference type="Rhea" id="RHEA-COMP:11060"/>
        <dbReference type="Rhea" id="RHEA-COMP:11605"/>
        <dbReference type="ChEBI" id="CHEBI:15378"/>
        <dbReference type="ChEBI" id="CHEBI:30013"/>
        <dbReference type="ChEBI" id="CHEBI:30616"/>
        <dbReference type="ChEBI" id="CHEBI:61977"/>
        <dbReference type="ChEBI" id="CHEBI:456216"/>
        <dbReference type="EC" id="2.7.11.1"/>
    </reaction>
</comment>
<dbReference type="GO" id="GO:0004674">
    <property type="term" value="F:protein serine/threonine kinase activity"/>
    <property type="evidence" value="ECO:0007669"/>
    <property type="project" value="UniProtKB-KW"/>
</dbReference>
<dbReference type="FunFam" id="3.30.200.20:FF:000402">
    <property type="entry name" value="Serine/threonine-protein kinase"/>
    <property type="match status" value="1"/>
</dbReference>
<evidence type="ECO:0000256" key="13">
    <source>
        <dbReference type="PROSITE-ProRule" id="PRU10141"/>
    </source>
</evidence>
<dbReference type="Pfam" id="PF01453">
    <property type="entry name" value="B_lectin"/>
    <property type="match status" value="1"/>
</dbReference>
<dbReference type="InterPro" id="IPR000858">
    <property type="entry name" value="S_locus_glycoprot_dom"/>
</dbReference>
<dbReference type="FunFam" id="1.10.510.10:FF:000060">
    <property type="entry name" value="G-type lectin S-receptor-like serine/threonine-protein kinase"/>
    <property type="match status" value="1"/>
</dbReference>
<sequence length="838" mass="93487">MGGHNYLNAASIFTQACLYRIEGRMGIAFLAITILSFMVSLCKSDDQLTPAKPLYPGDTLISHGGDFALGFFSPTKSNVTLYVGIWYHNIPERTVVWIANRDSPITTPSSAMLFITNSSNLVLSESKGHTLWTARNNITTGGPGATVALLNSGNLVLRSPNGTVLWQSFDHLTDTILPGMKVLLKYNGQVAQRIVSWKGPDDPSTGNFSLSADPNSDLQIFLWNGTSPYWHSGVWNGAMVAAVYQRNTSSIIYETIINTGKEIYIMYSVSDGSPSMRWTLDYTGILRVLIWNNNFLTWAVLFTYPSYACDRYASCGPFGYCDAAEAFPICKCLDGFKPDDGLNISRGCVRKEQMKFSDEDSFLTLPNMKVPDKFLYIRNRSFDECTEECRHNFSCTAYAYANLSRASTIGDTSRCLVWMGELVDMTKVRGLGENLYLRLPNSTGVGKGTNVMKIILPVVAIMLILTCICLVRICKSRGKRRRKEIQNRLIVQYLNASKEPGDENVDFPFVGFEEIVTATNNFSNYNFLGKGGFGKVYKGMLEGGMEVAVKRLSKGSGQGIEEFRNEVVLIAKLQHRNLVKLVGCCIHEDEKLLIYEYLPNKSLDAFLFDATRKPVLDWPKRFNIIKGVARGLLYLHQDSRLTIIHRDLKAGNILLDAEMSPKISDFGMARIFGGNQQQANTTRVVGTYGYMSPEYAMEGAFSVRSDIYSFGVLLLEIISGFRISSPHLIRGFTNLIAYSWSLWKDGNARDLVDSSVAESCPLHEVLRCIHIGLLCIQDHPAARPLMSSVVFMLENNTAPLPQPQQPTYFQWKNHTTEDARGNVENSLNCMSITALDGR</sequence>
<keyword evidence="6" id="KW-0732">Signal</keyword>
<dbReference type="InterPro" id="IPR017441">
    <property type="entry name" value="Protein_kinase_ATP_BS"/>
</dbReference>
<keyword evidence="3 12" id="KW-0723">Serine/threonine-protein kinase</keyword>
<dbReference type="CDD" id="cd01098">
    <property type="entry name" value="PAN_AP_plant"/>
    <property type="match status" value="1"/>
</dbReference>
<keyword evidence="5 12" id="KW-0808">Transferase</keyword>
<comment type="catalytic activity">
    <reaction evidence="12">
        <text>L-seryl-[protein] + ATP = O-phospho-L-seryl-[protein] + ADP + H(+)</text>
        <dbReference type="Rhea" id="RHEA:17989"/>
        <dbReference type="Rhea" id="RHEA-COMP:9863"/>
        <dbReference type="Rhea" id="RHEA-COMP:11604"/>
        <dbReference type="ChEBI" id="CHEBI:15378"/>
        <dbReference type="ChEBI" id="CHEBI:29999"/>
        <dbReference type="ChEBI" id="CHEBI:30616"/>
        <dbReference type="ChEBI" id="CHEBI:83421"/>
        <dbReference type="ChEBI" id="CHEBI:456216"/>
        <dbReference type="EC" id="2.7.11.1"/>
    </reaction>
</comment>
<dbReference type="InterPro" id="IPR024171">
    <property type="entry name" value="SRK-like_kinase"/>
</dbReference>
<evidence type="ECO:0000259" key="17">
    <source>
        <dbReference type="PROSITE" id="PS50948"/>
    </source>
</evidence>
<dbReference type="SMART" id="SM00220">
    <property type="entry name" value="S_TKc"/>
    <property type="match status" value="1"/>
</dbReference>
<dbReference type="GO" id="GO:0005886">
    <property type="term" value="C:plasma membrane"/>
    <property type="evidence" value="ECO:0007669"/>
    <property type="project" value="UniProtKB-SubCell"/>
</dbReference>
<evidence type="ECO:0000259" key="15">
    <source>
        <dbReference type="PROSITE" id="PS50011"/>
    </source>
</evidence>
<comment type="subcellular location">
    <subcellularLocation>
        <location evidence="1">Cell membrane</location>
        <topology evidence="1">Single-pass type I membrane protein</topology>
    </subcellularLocation>
</comment>
<dbReference type="PROSITE" id="PS00107">
    <property type="entry name" value="PROTEIN_KINASE_ATP"/>
    <property type="match status" value="1"/>
</dbReference>
<evidence type="ECO:0000313" key="19">
    <source>
        <dbReference type="Proteomes" id="UP000729402"/>
    </source>
</evidence>
<dbReference type="InterPro" id="IPR001245">
    <property type="entry name" value="Ser-Thr/Tyr_kinase_cat_dom"/>
</dbReference>
<organism evidence="18 19">
    <name type="scientific">Zizania palustris</name>
    <name type="common">Northern wild rice</name>
    <dbReference type="NCBI Taxonomy" id="103762"/>
    <lineage>
        <taxon>Eukaryota</taxon>
        <taxon>Viridiplantae</taxon>
        <taxon>Streptophyta</taxon>
        <taxon>Embryophyta</taxon>
        <taxon>Tracheophyta</taxon>
        <taxon>Spermatophyta</taxon>
        <taxon>Magnoliopsida</taxon>
        <taxon>Liliopsida</taxon>
        <taxon>Poales</taxon>
        <taxon>Poaceae</taxon>
        <taxon>BOP clade</taxon>
        <taxon>Oryzoideae</taxon>
        <taxon>Oryzeae</taxon>
        <taxon>Zizaniinae</taxon>
        <taxon>Zizania</taxon>
    </lineage>
</organism>
<protein>
    <recommendedName>
        <fullName evidence="12">Receptor-like serine/threonine-protein kinase</fullName>
        <ecNumber evidence="12">2.7.11.1</ecNumber>
    </recommendedName>
</protein>
<feature type="domain" description="Bulb-type lectin" evidence="16">
    <location>
        <begin position="45"/>
        <end position="170"/>
    </location>
</feature>
<dbReference type="EMBL" id="JAAALK010000953">
    <property type="protein sequence ID" value="KAG8043634.1"/>
    <property type="molecule type" value="Genomic_DNA"/>
</dbReference>
<feature type="binding site" evidence="13">
    <location>
        <position position="550"/>
    </location>
    <ligand>
        <name>ATP</name>
        <dbReference type="ChEBI" id="CHEBI:30616"/>
    </ligand>
</feature>
<keyword evidence="8 12" id="KW-0418">Kinase</keyword>
<dbReference type="PANTHER" id="PTHR27002">
    <property type="entry name" value="RECEPTOR-LIKE SERINE/THREONINE-PROTEIN KINASE SD1-8"/>
    <property type="match status" value="1"/>
</dbReference>
<keyword evidence="11" id="KW-0325">Glycoprotein</keyword>
<evidence type="ECO:0000256" key="6">
    <source>
        <dbReference type="ARBA" id="ARBA00022729"/>
    </source>
</evidence>
<dbReference type="InterPro" id="IPR000719">
    <property type="entry name" value="Prot_kinase_dom"/>
</dbReference>
<evidence type="ECO:0000256" key="12">
    <source>
        <dbReference type="PIRNR" id="PIRNR000641"/>
    </source>
</evidence>
<evidence type="ECO:0000313" key="18">
    <source>
        <dbReference type="EMBL" id="KAG8043634.1"/>
    </source>
</evidence>
<evidence type="ECO:0000256" key="4">
    <source>
        <dbReference type="ARBA" id="ARBA00022536"/>
    </source>
</evidence>
<dbReference type="Proteomes" id="UP000729402">
    <property type="component" value="Unassembled WGS sequence"/>
</dbReference>
<dbReference type="CDD" id="cd14066">
    <property type="entry name" value="STKc_IRAK"/>
    <property type="match status" value="1"/>
</dbReference>
<dbReference type="CDD" id="cd00028">
    <property type="entry name" value="B_lectin"/>
    <property type="match status" value="1"/>
</dbReference>
<keyword evidence="19" id="KW-1185">Reference proteome</keyword>
<dbReference type="PROSITE" id="PS50011">
    <property type="entry name" value="PROTEIN_KINASE_DOM"/>
    <property type="match status" value="1"/>
</dbReference>
<dbReference type="PROSITE" id="PS00108">
    <property type="entry name" value="PROTEIN_KINASE_ST"/>
    <property type="match status" value="1"/>
</dbReference>
<dbReference type="SMART" id="SM00473">
    <property type="entry name" value="PAN_AP"/>
    <property type="match status" value="1"/>
</dbReference>
<evidence type="ECO:0000256" key="1">
    <source>
        <dbReference type="ARBA" id="ARBA00004251"/>
    </source>
</evidence>
<keyword evidence="14" id="KW-1133">Transmembrane helix</keyword>
<dbReference type="EC" id="2.7.11.1" evidence="12"/>
<dbReference type="PROSITE" id="PS50927">
    <property type="entry name" value="BULB_LECTIN"/>
    <property type="match status" value="1"/>
</dbReference>
<evidence type="ECO:0000256" key="10">
    <source>
        <dbReference type="ARBA" id="ARBA00023157"/>
    </source>
</evidence>
<dbReference type="PANTHER" id="PTHR27002:SF936">
    <property type="entry name" value="OS08G0179000 PROTEIN"/>
    <property type="match status" value="1"/>
</dbReference>
<dbReference type="InterPro" id="IPR008271">
    <property type="entry name" value="Ser/Thr_kinase_AS"/>
</dbReference>
<evidence type="ECO:0000256" key="3">
    <source>
        <dbReference type="ARBA" id="ARBA00022527"/>
    </source>
</evidence>
<keyword evidence="2" id="KW-1003">Cell membrane</keyword>
<evidence type="ECO:0000256" key="2">
    <source>
        <dbReference type="ARBA" id="ARBA00022475"/>
    </source>
</evidence>
<keyword evidence="4" id="KW-0245">EGF-like domain</keyword>
<dbReference type="Pfam" id="PF00954">
    <property type="entry name" value="S_locus_glycop"/>
    <property type="match status" value="1"/>
</dbReference>
<proteinExistence type="inferred from homology"/>
<feature type="domain" description="Protein kinase" evidence="15">
    <location>
        <begin position="522"/>
        <end position="808"/>
    </location>
</feature>
<evidence type="ECO:0000256" key="5">
    <source>
        <dbReference type="ARBA" id="ARBA00022679"/>
    </source>
</evidence>
<keyword evidence="7 12" id="KW-0547">Nucleotide-binding</keyword>
<evidence type="ECO:0000256" key="11">
    <source>
        <dbReference type="ARBA" id="ARBA00023180"/>
    </source>
</evidence>
<accession>A0A8J5RDA6</accession>
<dbReference type="PIRSF" id="PIRSF000641">
    <property type="entry name" value="SRK"/>
    <property type="match status" value="1"/>
</dbReference>
<gene>
    <name evidence="18" type="ORF">GUJ93_ZPchr0458g22672</name>
</gene>
<evidence type="ECO:0000256" key="9">
    <source>
        <dbReference type="ARBA" id="ARBA00022840"/>
    </source>
</evidence>
<feature type="domain" description="Apple" evidence="17">
    <location>
        <begin position="348"/>
        <end position="441"/>
    </location>
</feature>
<dbReference type="Pfam" id="PF07714">
    <property type="entry name" value="PK_Tyr_Ser-Thr"/>
    <property type="match status" value="1"/>
</dbReference>
<dbReference type="Pfam" id="PF08276">
    <property type="entry name" value="PAN_2"/>
    <property type="match status" value="1"/>
</dbReference>
<dbReference type="AlphaFoldDB" id="A0A8J5RDA6"/>
<name>A0A8J5RDA6_ZIZPA</name>
<keyword evidence="9 12" id="KW-0067">ATP-binding</keyword>
<dbReference type="GO" id="GO:0048544">
    <property type="term" value="P:recognition of pollen"/>
    <property type="evidence" value="ECO:0007669"/>
    <property type="project" value="InterPro"/>
</dbReference>
<dbReference type="InterPro" id="IPR001480">
    <property type="entry name" value="Bulb-type_lectin_dom"/>
</dbReference>
<dbReference type="OrthoDB" id="4062651at2759"/>
<dbReference type="GO" id="GO:0005524">
    <property type="term" value="F:ATP binding"/>
    <property type="evidence" value="ECO:0007669"/>
    <property type="project" value="UniProtKB-UniRule"/>
</dbReference>
<comment type="similarity">
    <text evidence="12">Belongs to the protein kinase superfamily. Ser/Thr protein kinase family.</text>
</comment>
<keyword evidence="10" id="KW-1015">Disulfide bond</keyword>
<dbReference type="FunFam" id="2.90.10.10:FF:000014">
    <property type="entry name" value="Serine/threonine-protein kinase"/>
    <property type="match status" value="1"/>
</dbReference>
<reference evidence="18" key="2">
    <citation type="submission" date="2021-02" db="EMBL/GenBank/DDBJ databases">
        <authorList>
            <person name="Kimball J.A."/>
            <person name="Haas M.W."/>
            <person name="Macchietto M."/>
            <person name="Kono T."/>
            <person name="Duquette J."/>
            <person name="Shao M."/>
        </authorList>
    </citation>
    <scope>NUCLEOTIDE SEQUENCE</scope>
    <source>
        <tissue evidence="18">Fresh leaf tissue</tissue>
    </source>
</reference>
<keyword evidence="14" id="KW-0472">Membrane</keyword>
<reference evidence="18" key="1">
    <citation type="journal article" date="2021" name="bioRxiv">
        <title>Whole Genome Assembly and Annotation of Northern Wild Rice, Zizania palustris L., Supports a Whole Genome Duplication in the Zizania Genus.</title>
        <authorList>
            <person name="Haas M."/>
            <person name="Kono T."/>
            <person name="Macchietto M."/>
            <person name="Millas R."/>
            <person name="McGilp L."/>
            <person name="Shao M."/>
            <person name="Duquette J."/>
            <person name="Hirsch C.N."/>
            <person name="Kimball J."/>
        </authorList>
    </citation>
    <scope>NUCLEOTIDE SEQUENCE</scope>
    <source>
        <tissue evidence="18">Fresh leaf tissue</tissue>
    </source>
</reference>
<comment type="caution">
    <text evidence="18">The sequence shown here is derived from an EMBL/GenBank/DDBJ whole genome shotgun (WGS) entry which is preliminary data.</text>
</comment>
<dbReference type="PROSITE" id="PS50948">
    <property type="entry name" value="PAN"/>
    <property type="match status" value="1"/>
</dbReference>
<keyword evidence="14" id="KW-0812">Transmembrane</keyword>
<dbReference type="SMART" id="SM00108">
    <property type="entry name" value="B_lectin"/>
    <property type="match status" value="1"/>
</dbReference>
<evidence type="ECO:0000256" key="7">
    <source>
        <dbReference type="ARBA" id="ARBA00022741"/>
    </source>
</evidence>
<evidence type="ECO:0000256" key="14">
    <source>
        <dbReference type="SAM" id="Phobius"/>
    </source>
</evidence>
<evidence type="ECO:0000256" key="8">
    <source>
        <dbReference type="ARBA" id="ARBA00022777"/>
    </source>
</evidence>
<dbReference type="InterPro" id="IPR003609">
    <property type="entry name" value="Pan_app"/>
</dbReference>